<dbReference type="InterPro" id="IPR050826">
    <property type="entry name" value="Krueppel_C2H2_ZnFinger"/>
</dbReference>
<dbReference type="AlphaFoldDB" id="A0A1B6E6D5"/>
<feature type="non-terminal residue" evidence="13">
    <location>
        <position position="1"/>
    </location>
</feature>
<gene>
    <name evidence="13" type="ORF">g.4524</name>
</gene>
<keyword evidence="4" id="KW-0677">Repeat</keyword>
<keyword evidence="7" id="KW-0805">Transcription regulation</keyword>
<dbReference type="FunFam" id="3.30.160.60:FF:001297">
    <property type="entry name" value="Zinc finger and SCAN domain-containing protein 2"/>
    <property type="match status" value="1"/>
</dbReference>
<reference evidence="13" key="1">
    <citation type="submission" date="2015-12" db="EMBL/GenBank/DDBJ databases">
        <title>De novo transcriptome assembly of four potential Pierce s Disease insect vectors from Arizona vineyards.</title>
        <authorList>
            <person name="Tassone E.E."/>
        </authorList>
    </citation>
    <scope>NUCLEOTIDE SEQUENCE</scope>
</reference>
<keyword evidence="10" id="KW-0539">Nucleus</keyword>
<feature type="domain" description="C2H2-type" evidence="12">
    <location>
        <begin position="106"/>
        <end position="133"/>
    </location>
</feature>
<feature type="domain" description="C2H2-type" evidence="12">
    <location>
        <begin position="134"/>
        <end position="161"/>
    </location>
</feature>
<evidence type="ECO:0000259" key="12">
    <source>
        <dbReference type="PROSITE" id="PS50157"/>
    </source>
</evidence>
<dbReference type="GO" id="GO:0010468">
    <property type="term" value="P:regulation of gene expression"/>
    <property type="evidence" value="ECO:0007669"/>
    <property type="project" value="UniProtKB-ARBA"/>
</dbReference>
<dbReference type="FunFam" id="3.30.160.60:FF:000902">
    <property type="entry name" value="Zinc finger protein 445"/>
    <property type="match status" value="1"/>
</dbReference>
<evidence type="ECO:0000256" key="9">
    <source>
        <dbReference type="ARBA" id="ARBA00023163"/>
    </source>
</evidence>
<keyword evidence="8" id="KW-0238">DNA-binding</keyword>
<accession>A0A1B6E6D5</accession>
<organism evidence="13">
    <name type="scientific">Clastoptera arizonana</name>
    <name type="common">Arizona spittle bug</name>
    <dbReference type="NCBI Taxonomy" id="38151"/>
    <lineage>
        <taxon>Eukaryota</taxon>
        <taxon>Metazoa</taxon>
        <taxon>Ecdysozoa</taxon>
        <taxon>Arthropoda</taxon>
        <taxon>Hexapoda</taxon>
        <taxon>Insecta</taxon>
        <taxon>Pterygota</taxon>
        <taxon>Neoptera</taxon>
        <taxon>Paraneoptera</taxon>
        <taxon>Hemiptera</taxon>
        <taxon>Auchenorrhyncha</taxon>
        <taxon>Cercopoidea</taxon>
        <taxon>Clastopteridae</taxon>
        <taxon>Clastoptera</taxon>
    </lineage>
</organism>
<feature type="domain" description="C2H2-type" evidence="12">
    <location>
        <begin position="78"/>
        <end position="105"/>
    </location>
</feature>
<feature type="domain" description="C2H2-type" evidence="12">
    <location>
        <begin position="23"/>
        <end position="50"/>
    </location>
</feature>
<proteinExistence type="inferred from homology"/>
<dbReference type="SUPFAM" id="SSF57667">
    <property type="entry name" value="beta-beta-alpha zinc fingers"/>
    <property type="match status" value="3"/>
</dbReference>
<evidence type="ECO:0000256" key="3">
    <source>
        <dbReference type="ARBA" id="ARBA00022723"/>
    </source>
</evidence>
<comment type="similarity">
    <text evidence="2">Belongs to the krueppel C2H2-type zinc-finger protein family.</text>
</comment>
<evidence type="ECO:0000256" key="5">
    <source>
        <dbReference type="ARBA" id="ARBA00022771"/>
    </source>
</evidence>
<dbReference type="Gene3D" id="3.30.160.60">
    <property type="entry name" value="Classic Zinc Finger"/>
    <property type="match status" value="6"/>
</dbReference>
<feature type="domain" description="C2H2-type" evidence="12">
    <location>
        <begin position="162"/>
        <end position="189"/>
    </location>
</feature>
<dbReference type="GO" id="GO:0005634">
    <property type="term" value="C:nucleus"/>
    <property type="evidence" value="ECO:0007669"/>
    <property type="project" value="UniProtKB-SubCell"/>
</dbReference>
<dbReference type="FunFam" id="3.30.160.60:FF:000056">
    <property type="entry name" value="Zinc finger and SCAN domain-containing 20"/>
    <property type="match status" value="1"/>
</dbReference>
<dbReference type="PROSITE" id="PS50157">
    <property type="entry name" value="ZINC_FINGER_C2H2_2"/>
    <property type="match status" value="6"/>
</dbReference>
<evidence type="ECO:0000313" key="13">
    <source>
        <dbReference type="EMBL" id="JAS33457.1"/>
    </source>
</evidence>
<feature type="non-terminal residue" evidence="13">
    <location>
        <position position="317"/>
    </location>
</feature>
<keyword evidence="5 11" id="KW-0863">Zinc-finger</keyword>
<dbReference type="PROSITE" id="PS00028">
    <property type="entry name" value="ZINC_FINGER_C2H2_1"/>
    <property type="match status" value="5"/>
</dbReference>
<dbReference type="InterPro" id="IPR013087">
    <property type="entry name" value="Znf_C2H2_type"/>
</dbReference>
<evidence type="ECO:0000256" key="2">
    <source>
        <dbReference type="ARBA" id="ARBA00006991"/>
    </source>
</evidence>
<dbReference type="Pfam" id="PF00096">
    <property type="entry name" value="zf-C2H2"/>
    <property type="match status" value="4"/>
</dbReference>
<name>A0A1B6E6D5_9HEMI</name>
<dbReference type="SMART" id="SM00355">
    <property type="entry name" value="ZnF_C2H2"/>
    <property type="match status" value="6"/>
</dbReference>
<dbReference type="Pfam" id="PF13912">
    <property type="entry name" value="zf-C2H2_6"/>
    <property type="match status" value="1"/>
</dbReference>
<evidence type="ECO:0000256" key="11">
    <source>
        <dbReference type="PROSITE-ProRule" id="PRU00042"/>
    </source>
</evidence>
<dbReference type="PANTHER" id="PTHR24377">
    <property type="entry name" value="IP01015P-RELATED"/>
    <property type="match status" value="1"/>
</dbReference>
<evidence type="ECO:0000256" key="6">
    <source>
        <dbReference type="ARBA" id="ARBA00022833"/>
    </source>
</evidence>
<evidence type="ECO:0000256" key="4">
    <source>
        <dbReference type="ARBA" id="ARBA00022737"/>
    </source>
</evidence>
<evidence type="ECO:0000256" key="8">
    <source>
        <dbReference type="ARBA" id="ARBA00023125"/>
    </source>
</evidence>
<keyword evidence="3" id="KW-0479">Metal-binding</keyword>
<sequence>ALSRLMEVTRKTEMSNSNDNSPYNCSTCGKGFKKEQHLIQHEKTHEGKQWDCKDCGKTFTTKYFLKKHHLLHTGETPYTCTMCNKSFTFQQSYHKHLLYHSDDKPYHCSECGRSFKELSTLHNHQRIHTGEKPYSCETCGKCFRQRVSYLVHKRIHTGDMPYKCSECNKSFRYKVSERTHKCLKSSLKDDKSDTLMESQHQILYSNEARDVNDPALPIMDIPASLKVSNPVMTFNSIDQKFSSGTASENNGADIFTLIMSPSDCASQKFQNLRLSPDVIDWREVKKISSKTDKVETSEEIALQDSLKELLYSVTNYN</sequence>
<dbReference type="GO" id="GO:0008270">
    <property type="term" value="F:zinc ion binding"/>
    <property type="evidence" value="ECO:0007669"/>
    <property type="project" value="UniProtKB-KW"/>
</dbReference>
<evidence type="ECO:0000256" key="1">
    <source>
        <dbReference type="ARBA" id="ARBA00004123"/>
    </source>
</evidence>
<evidence type="ECO:0000256" key="7">
    <source>
        <dbReference type="ARBA" id="ARBA00023015"/>
    </source>
</evidence>
<keyword evidence="9" id="KW-0804">Transcription</keyword>
<keyword evidence="6" id="KW-0862">Zinc</keyword>
<dbReference type="FunFam" id="3.30.160.60:FF:003317">
    <property type="entry name" value="Zinc finger protein 322"/>
    <property type="match status" value="1"/>
</dbReference>
<evidence type="ECO:0000256" key="10">
    <source>
        <dbReference type="ARBA" id="ARBA00023242"/>
    </source>
</evidence>
<dbReference type="InterPro" id="IPR036236">
    <property type="entry name" value="Znf_C2H2_sf"/>
</dbReference>
<protein>
    <recommendedName>
        <fullName evidence="12">C2H2-type domain-containing protein</fullName>
    </recommendedName>
</protein>
<dbReference type="EMBL" id="GEDC01003841">
    <property type="protein sequence ID" value="JAS33457.1"/>
    <property type="molecule type" value="Transcribed_RNA"/>
</dbReference>
<dbReference type="FunFam" id="3.30.160.60:FF:000100">
    <property type="entry name" value="Zinc finger 45-like"/>
    <property type="match status" value="1"/>
</dbReference>
<feature type="domain" description="C2H2-type" evidence="12">
    <location>
        <begin position="50"/>
        <end position="77"/>
    </location>
</feature>
<dbReference type="GO" id="GO:0003677">
    <property type="term" value="F:DNA binding"/>
    <property type="evidence" value="ECO:0007669"/>
    <property type="project" value="UniProtKB-KW"/>
</dbReference>
<comment type="subcellular location">
    <subcellularLocation>
        <location evidence="1">Nucleus</location>
    </subcellularLocation>
</comment>